<dbReference type="EMBL" id="JAPNTZ010000019">
    <property type="protein sequence ID" value="MCY1144176.1"/>
    <property type="molecule type" value="Genomic_DNA"/>
</dbReference>
<keyword evidence="3" id="KW-0804">Transcription</keyword>
<feature type="domain" description="HTH tetR-type" evidence="5">
    <location>
        <begin position="14"/>
        <end position="74"/>
    </location>
</feature>
<evidence type="ECO:0000256" key="3">
    <source>
        <dbReference type="ARBA" id="ARBA00023163"/>
    </source>
</evidence>
<dbReference type="InterPro" id="IPR001647">
    <property type="entry name" value="HTH_TetR"/>
</dbReference>
<evidence type="ECO:0000256" key="2">
    <source>
        <dbReference type="ARBA" id="ARBA00023125"/>
    </source>
</evidence>
<evidence type="ECO:0000313" key="6">
    <source>
        <dbReference type="EMBL" id="MCY1144176.1"/>
    </source>
</evidence>
<name>A0ABT4BCD8_9ACTN</name>
<dbReference type="Pfam" id="PF18556">
    <property type="entry name" value="TetR_C_35"/>
    <property type="match status" value="1"/>
</dbReference>
<accession>A0ABT4BCD8</accession>
<protein>
    <submittedName>
        <fullName evidence="6">TetR family transcriptional regulator</fullName>
    </submittedName>
</protein>
<gene>
    <name evidence="6" type="ORF">OWR29_39805</name>
</gene>
<evidence type="ECO:0000256" key="4">
    <source>
        <dbReference type="PROSITE-ProRule" id="PRU00335"/>
    </source>
</evidence>
<dbReference type="PANTHER" id="PTHR30055">
    <property type="entry name" value="HTH-TYPE TRANSCRIPTIONAL REGULATOR RUTR"/>
    <property type="match status" value="1"/>
</dbReference>
<feature type="DNA-binding region" description="H-T-H motif" evidence="4">
    <location>
        <begin position="37"/>
        <end position="56"/>
    </location>
</feature>
<dbReference type="InterPro" id="IPR009057">
    <property type="entry name" value="Homeodomain-like_sf"/>
</dbReference>
<dbReference type="SUPFAM" id="SSF46689">
    <property type="entry name" value="Homeodomain-like"/>
    <property type="match status" value="1"/>
</dbReference>
<evidence type="ECO:0000259" key="5">
    <source>
        <dbReference type="PROSITE" id="PS50977"/>
    </source>
</evidence>
<dbReference type="Gene3D" id="1.10.357.10">
    <property type="entry name" value="Tetracycline Repressor, domain 2"/>
    <property type="match status" value="1"/>
</dbReference>
<keyword evidence="1" id="KW-0805">Transcription regulation</keyword>
<keyword evidence="2 4" id="KW-0238">DNA-binding</keyword>
<evidence type="ECO:0000256" key="1">
    <source>
        <dbReference type="ARBA" id="ARBA00023015"/>
    </source>
</evidence>
<evidence type="ECO:0000313" key="7">
    <source>
        <dbReference type="Proteomes" id="UP001151002"/>
    </source>
</evidence>
<dbReference type="RefSeq" id="WP_267568740.1">
    <property type="nucleotide sequence ID" value="NZ_JAPNTZ010000019.1"/>
</dbReference>
<reference evidence="6" key="1">
    <citation type="submission" date="2022-11" db="EMBL/GenBank/DDBJ databases">
        <authorList>
            <person name="Somphong A."/>
            <person name="Phongsopitanun W."/>
        </authorList>
    </citation>
    <scope>NUCLEOTIDE SEQUENCE</scope>
    <source>
        <strain evidence="6">Pm04-4</strain>
    </source>
</reference>
<sequence length="205" mass="21506">MGNTPLDYREANHGRLRASLIAAARELAVTQGWGAVRVVDVADAVGVSRQTVYNEFGNRAGLAESIAISEIERFVDVVRKELYAHGADLRAAAQATITAVLTDASANPLVRSILSSPGKEADELLPFLTTRSAVLDMAGQVVSDWIAAVAPELNDVSAALAAESIVRLTVSHIVLPSASPQASAKTLAEVLMQLLRPTTTPSAPA</sequence>
<comment type="caution">
    <text evidence="6">The sequence shown here is derived from an EMBL/GenBank/DDBJ whole genome shotgun (WGS) entry which is preliminary data.</text>
</comment>
<organism evidence="6 7">
    <name type="scientific">Paractinoplanes pyxinae</name>
    <dbReference type="NCBI Taxonomy" id="2997416"/>
    <lineage>
        <taxon>Bacteria</taxon>
        <taxon>Bacillati</taxon>
        <taxon>Actinomycetota</taxon>
        <taxon>Actinomycetes</taxon>
        <taxon>Micromonosporales</taxon>
        <taxon>Micromonosporaceae</taxon>
        <taxon>Paractinoplanes</taxon>
    </lineage>
</organism>
<dbReference type="Proteomes" id="UP001151002">
    <property type="component" value="Unassembled WGS sequence"/>
</dbReference>
<dbReference type="Pfam" id="PF00440">
    <property type="entry name" value="TetR_N"/>
    <property type="match status" value="1"/>
</dbReference>
<dbReference type="PRINTS" id="PR00455">
    <property type="entry name" value="HTHTETR"/>
</dbReference>
<dbReference type="InterPro" id="IPR040611">
    <property type="entry name" value="AlkX_C"/>
</dbReference>
<dbReference type="InterPro" id="IPR050109">
    <property type="entry name" value="HTH-type_TetR-like_transc_reg"/>
</dbReference>
<dbReference type="PROSITE" id="PS50977">
    <property type="entry name" value="HTH_TETR_2"/>
    <property type="match status" value="1"/>
</dbReference>
<keyword evidence="7" id="KW-1185">Reference proteome</keyword>
<proteinExistence type="predicted"/>
<dbReference type="PANTHER" id="PTHR30055:SF234">
    <property type="entry name" value="HTH-TYPE TRANSCRIPTIONAL REGULATOR BETI"/>
    <property type="match status" value="1"/>
</dbReference>